<dbReference type="SUPFAM" id="SSF51905">
    <property type="entry name" value="FAD/NAD(P)-binding domain"/>
    <property type="match status" value="1"/>
</dbReference>
<dbReference type="AlphaFoldDB" id="A0A059E030"/>
<dbReference type="Pfam" id="PF22780">
    <property type="entry name" value="HI0933_like_1st"/>
    <property type="match status" value="1"/>
</dbReference>
<comment type="cofactor">
    <cofactor evidence="1">
        <name>FAD</name>
        <dbReference type="ChEBI" id="CHEBI:57692"/>
    </cofactor>
</comment>
<evidence type="ECO:0000313" key="7">
    <source>
        <dbReference type="Proteomes" id="UP000024547"/>
    </source>
</evidence>
<evidence type="ECO:0000256" key="1">
    <source>
        <dbReference type="ARBA" id="ARBA00001974"/>
    </source>
</evidence>
<evidence type="ECO:0008006" key="8">
    <source>
        <dbReference type="Google" id="ProtNLM"/>
    </source>
</evidence>
<evidence type="ECO:0000259" key="4">
    <source>
        <dbReference type="Pfam" id="PF03486"/>
    </source>
</evidence>
<dbReference type="InterPro" id="IPR055178">
    <property type="entry name" value="RsdA/BaiN/AoA(So)-like_dom"/>
</dbReference>
<feature type="domain" description="RsdA/BaiN/AoA(So)-like insert" evidence="5">
    <location>
        <begin position="195"/>
        <end position="346"/>
    </location>
</feature>
<dbReference type="PANTHER" id="PTHR42887:SF1">
    <property type="entry name" value="BLR3961 PROTEIN"/>
    <property type="match status" value="1"/>
</dbReference>
<sequence>MTIDAPLDAAVIGAGPAGLMAAEMIADAGRRVAVFEAMPSPARKFLMAGKSGLNITHVASDADLAAVYPNAPQRLLQAVTDFGPSRIQDWMAQLGVQPLTGPTGRVFPEQMKASPLLRAWLARLESKGVELHTRHHWIGWEESGELIFLTPDGQRSIPCRAQIFSLGGASWKRLGSDGSWLPAFETLGVPVSPFRPSNCGLRINWSDRMQAEFAGAPVKNVAVRFEDQSSREEFVITSRGMESGAVFTLSLSVRDALERACEATIHLDLLPDVSAEDVRHRLSRPRGKQSLSNHLRKTLNLAGVKRALLFEFGGLEAAEAPDQLARLIKHLPVPVIGLFPLDEAISTDGGISFEALDDHFMLKHRPGRFFAGEMLDWDAPTGGYLLTACLATGRAAGRGAVRWLNNAENT</sequence>
<dbReference type="EMBL" id="AWFH01000023">
    <property type="protein sequence ID" value="KCZ60324.1"/>
    <property type="molecule type" value="Genomic_DNA"/>
</dbReference>
<dbReference type="PRINTS" id="PR00420">
    <property type="entry name" value="RNGMNOXGNASE"/>
</dbReference>
<dbReference type="STRING" id="1280948.HY36_04920"/>
<dbReference type="eggNOG" id="COG2081">
    <property type="taxonomic scope" value="Bacteria"/>
</dbReference>
<keyword evidence="7" id="KW-1185">Reference proteome</keyword>
<organism evidence="6 7">
    <name type="scientific">Hyphomonas atlantica</name>
    <dbReference type="NCBI Taxonomy" id="1280948"/>
    <lineage>
        <taxon>Bacteria</taxon>
        <taxon>Pseudomonadati</taxon>
        <taxon>Pseudomonadota</taxon>
        <taxon>Alphaproteobacteria</taxon>
        <taxon>Hyphomonadales</taxon>
        <taxon>Hyphomonadaceae</taxon>
        <taxon>Hyphomonas</taxon>
    </lineage>
</organism>
<proteinExistence type="predicted"/>
<gene>
    <name evidence="6" type="ORF">HY36_04920</name>
</gene>
<dbReference type="InterPro" id="IPR036188">
    <property type="entry name" value="FAD/NAD-bd_sf"/>
</dbReference>
<dbReference type="Gene3D" id="1.10.8.260">
    <property type="entry name" value="HI0933 insert domain-like"/>
    <property type="match status" value="1"/>
</dbReference>
<dbReference type="RefSeq" id="WP_035552066.1">
    <property type="nucleotide sequence ID" value="NZ_AWFH01000023.1"/>
</dbReference>
<dbReference type="PATRIC" id="fig|1280948.3.peg.2042"/>
<evidence type="ECO:0000256" key="2">
    <source>
        <dbReference type="ARBA" id="ARBA00022630"/>
    </source>
</evidence>
<dbReference type="PANTHER" id="PTHR42887">
    <property type="entry name" value="OS12G0638800 PROTEIN"/>
    <property type="match status" value="1"/>
</dbReference>
<dbReference type="InterPro" id="IPR004792">
    <property type="entry name" value="BaiN-like"/>
</dbReference>
<dbReference type="GeneID" id="92501061"/>
<feature type="domain" description="RsdA/BaiN/AoA(So)-like Rossmann fold-like" evidence="4">
    <location>
        <begin position="8"/>
        <end position="398"/>
    </location>
</feature>
<dbReference type="InterPro" id="IPR023166">
    <property type="entry name" value="BaiN-like_dom_sf"/>
</dbReference>
<keyword evidence="3" id="KW-0274">FAD</keyword>
<name>A0A059E030_9PROT</name>
<evidence type="ECO:0000256" key="3">
    <source>
        <dbReference type="ARBA" id="ARBA00022827"/>
    </source>
</evidence>
<dbReference type="SUPFAM" id="SSF160996">
    <property type="entry name" value="HI0933 insert domain-like"/>
    <property type="match status" value="1"/>
</dbReference>
<dbReference type="Gene3D" id="3.50.50.60">
    <property type="entry name" value="FAD/NAD(P)-binding domain"/>
    <property type="match status" value="1"/>
</dbReference>
<keyword evidence="2" id="KW-0285">Flavoprotein</keyword>
<accession>A0A059E030</accession>
<dbReference type="Gene3D" id="2.40.30.10">
    <property type="entry name" value="Translation factors"/>
    <property type="match status" value="1"/>
</dbReference>
<evidence type="ECO:0000259" key="5">
    <source>
        <dbReference type="Pfam" id="PF22780"/>
    </source>
</evidence>
<dbReference type="InterPro" id="IPR022460">
    <property type="entry name" value="Flavoprotein_PP4765"/>
</dbReference>
<dbReference type="Proteomes" id="UP000024547">
    <property type="component" value="Unassembled WGS sequence"/>
</dbReference>
<reference evidence="6 7" key="1">
    <citation type="journal article" date="2014" name="Antonie Van Leeuwenhoek">
        <title>Hyphomonas beringensis sp. nov. and Hyphomonas chukchiensis sp. nov., isolated from surface seawater of the Bering Sea and Chukchi Sea.</title>
        <authorList>
            <person name="Li C."/>
            <person name="Lai Q."/>
            <person name="Li G."/>
            <person name="Dong C."/>
            <person name="Wang J."/>
            <person name="Liao Y."/>
            <person name="Shao Z."/>
        </authorList>
    </citation>
    <scope>NUCLEOTIDE SEQUENCE [LARGE SCALE GENOMIC DNA]</scope>
    <source>
        <strain evidence="6 7">22II1-22F38</strain>
    </source>
</reference>
<dbReference type="Pfam" id="PF03486">
    <property type="entry name" value="HI0933_like"/>
    <property type="match status" value="1"/>
</dbReference>
<dbReference type="NCBIfam" id="TIGR00275">
    <property type="entry name" value="aminoacetone oxidase family FAD-binding enzyme"/>
    <property type="match status" value="1"/>
</dbReference>
<dbReference type="InterPro" id="IPR057661">
    <property type="entry name" value="RsdA/BaiN/AoA(So)_Rossmann"/>
</dbReference>
<comment type="caution">
    <text evidence="6">The sequence shown here is derived from an EMBL/GenBank/DDBJ whole genome shotgun (WGS) entry which is preliminary data.</text>
</comment>
<evidence type="ECO:0000313" key="6">
    <source>
        <dbReference type="EMBL" id="KCZ60324.1"/>
    </source>
</evidence>
<dbReference type="NCBIfam" id="TIGR03862">
    <property type="entry name" value="flavo_PP4765"/>
    <property type="match status" value="1"/>
</dbReference>
<protein>
    <recommendedName>
        <fullName evidence="8">Aminoacetone oxidase family FAD-binding enzyme</fullName>
    </recommendedName>
</protein>